<evidence type="ECO:0000313" key="2">
    <source>
        <dbReference type="Proteomes" id="UP000576082"/>
    </source>
</evidence>
<proteinExistence type="predicted"/>
<protein>
    <submittedName>
        <fullName evidence="1">Uncharacterized protein</fullName>
    </submittedName>
</protein>
<sequence>MSRKEMMNYEDSLKYYRDLHNSLDTAKEEGIEIGEKRKAIETAKTMLLDGLSIDKVVQYSGLSLEEVQYIKL</sequence>
<dbReference type="RefSeq" id="WP_169661094.1">
    <property type="nucleotide sequence ID" value="NZ_JABANE010000252.1"/>
</dbReference>
<name>A0A7X9XDI7_9BACT</name>
<gene>
    <name evidence="1" type="ORF">HHU12_33595</name>
</gene>
<organism evidence="1 2">
    <name type="scientific">Flammeovirga aprica JL-4</name>
    <dbReference type="NCBI Taxonomy" id="694437"/>
    <lineage>
        <taxon>Bacteria</taxon>
        <taxon>Pseudomonadati</taxon>
        <taxon>Bacteroidota</taxon>
        <taxon>Cytophagia</taxon>
        <taxon>Cytophagales</taxon>
        <taxon>Flammeovirgaceae</taxon>
        <taxon>Flammeovirga</taxon>
    </lineage>
</organism>
<comment type="caution">
    <text evidence="1">The sequence shown here is derived from an EMBL/GenBank/DDBJ whole genome shotgun (WGS) entry which is preliminary data.</text>
</comment>
<dbReference type="AlphaFoldDB" id="A0A7X9XDI7"/>
<evidence type="ECO:0000313" key="1">
    <source>
        <dbReference type="EMBL" id="NME72941.1"/>
    </source>
</evidence>
<dbReference type="Proteomes" id="UP000576082">
    <property type="component" value="Unassembled WGS sequence"/>
</dbReference>
<accession>A0A7X9XDI7</accession>
<dbReference type="EMBL" id="JABANE010000252">
    <property type="protein sequence ID" value="NME72941.1"/>
    <property type="molecule type" value="Genomic_DNA"/>
</dbReference>
<reference evidence="1 2" key="1">
    <citation type="submission" date="2020-04" db="EMBL/GenBank/DDBJ databases">
        <title>Flammeovirga sp. SR4, a novel species isolated from seawater.</title>
        <authorList>
            <person name="Wang X."/>
        </authorList>
    </citation>
    <scope>NUCLEOTIDE SEQUENCE [LARGE SCALE GENOMIC DNA]</scope>
    <source>
        <strain evidence="1 2">ATCC 23126</strain>
    </source>
</reference>
<keyword evidence="2" id="KW-1185">Reference proteome</keyword>